<comment type="caution">
    <text evidence="1">The sequence shown here is derived from an EMBL/GenBank/DDBJ whole genome shotgun (WGS) entry which is preliminary data.</text>
</comment>
<name>A0A699RVC0_TANCI</name>
<proteinExistence type="predicted"/>
<accession>A0A699RVC0</accession>
<gene>
    <name evidence="1" type="ORF">Tci_860202</name>
</gene>
<reference evidence="1" key="1">
    <citation type="journal article" date="2019" name="Sci. Rep.">
        <title>Draft genome of Tanacetum cinerariifolium, the natural source of mosquito coil.</title>
        <authorList>
            <person name="Yamashiro T."/>
            <person name="Shiraishi A."/>
            <person name="Satake H."/>
            <person name="Nakayama K."/>
        </authorList>
    </citation>
    <scope>NUCLEOTIDE SEQUENCE</scope>
</reference>
<protein>
    <submittedName>
        <fullName evidence="1">Uncharacterized protein</fullName>
    </submittedName>
</protein>
<evidence type="ECO:0000313" key="1">
    <source>
        <dbReference type="EMBL" id="GFC88232.1"/>
    </source>
</evidence>
<organism evidence="1">
    <name type="scientific">Tanacetum cinerariifolium</name>
    <name type="common">Dalmatian daisy</name>
    <name type="synonym">Chrysanthemum cinerariifolium</name>
    <dbReference type="NCBI Taxonomy" id="118510"/>
    <lineage>
        <taxon>Eukaryota</taxon>
        <taxon>Viridiplantae</taxon>
        <taxon>Streptophyta</taxon>
        <taxon>Embryophyta</taxon>
        <taxon>Tracheophyta</taxon>
        <taxon>Spermatophyta</taxon>
        <taxon>Magnoliopsida</taxon>
        <taxon>eudicotyledons</taxon>
        <taxon>Gunneridae</taxon>
        <taxon>Pentapetalae</taxon>
        <taxon>asterids</taxon>
        <taxon>campanulids</taxon>
        <taxon>Asterales</taxon>
        <taxon>Asteraceae</taxon>
        <taxon>Asteroideae</taxon>
        <taxon>Anthemideae</taxon>
        <taxon>Anthemidinae</taxon>
        <taxon>Tanacetum</taxon>
    </lineage>
</organism>
<dbReference type="EMBL" id="BKCJ011114491">
    <property type="protein sequence ID" value="GFC88232.1"/>
    <property type="molecule type" value="Genomic_DNA"/>
</dbReference>
<dbReference type="AlphaFoldDB" id="A0A699RVC0"/>
<sequence>MKKGNKKLNGCGVCGSTSHNRRTYPRKNDVDVLYPAFVVPGSSDHVNGGIRDEFDFVKVLGGRCTSDGGPCCLRPIFCSCSKKAPIHADN</sequence>
<feature type="non-terminal residue" evidence="1">
    <location>
        <position position="90"/>
    </location>
</feature>